<dbReference type="RefSeq" id="WP_085800660.1">
    <property type="nucleotide sequence ID" value="NZ_FWXB01000009.1"/>
</dbReference>
<evidence type="ECO:0000256" key="3">
    <source>
        <dbReference type="ARBA" id="ARBA00022801"/>
    </source>
</evidence>
<dbReference type="AlphaFoldDB" id="A0A1X7BSP1"/>
<protein>
    <submittedName>
        <fullName evidence="6">NUDIX domain protein</fullName>
    </submittedName>
</protein>
<reference evidence="6 7" key="1">
    <citation type="submission" date="2017-03" db="EMBL/GenBank/DDBJ databases">
        <authorList>
            <person name="Afonso C.L."/>
            <person name="Miller P.J."/>
            <person name="Scott M.A."/>
            <person name="Spackman E."/>
            <person name="Goraichik I."/>
            <person name="Dimitrov K.M."/>
            <person name="Suarez D.L."/>
            <person name="Swayne D.E."/>
        </authorList>
    </citation>
    <scope>NUCLEOTIDE SEQUENCE [LARGE SCALE GENOMIC DNA]</scope>
    <source>
        <strain evidence="6 7">CECT 7745</strain>
    </source>
</reference>
<keyword evidence="3" id="KW-0378">Hydrolase</keyword>
<dbReference type="PANTHER" id="PTHR12629:SF0">
    <property type="entry name" value="DIPHOSPHOINOSITOL-POLYPHOSPHATE DIPHOSPHATASE"/>
    <property type="match status" value="1"/>
</dbReference>
<dbReference type="Pfam" id="PF00293">
    <property type="entry name" value="NUDIX"/>
    <property type="match status" value="1"/>
</dbReference>
<dbReference type="GO" id="GO:0034432">
    <property type="term" value="F:bis(5'-adenosyl)-pentaphosphatase activity"/>
    <property type="evidence" value="ECO:0007669"/>
    <property type="project" value="TreeGrafter"/>
</dbReference>
<evidence type="ECO:0000259" key="5">
    <source>
        <dbReference type="PROSITE" id="PS51462"/>
    </source>
</evidence>
<dbReference type="InterPro" id="IPR000086">
    <property type="entry name" value="NUDIX_hydrolase_dom"/>
</dbReference>
<dbReference type="GO" id="GO:0000298">
    <property type="term" value="F:endopolyphosphatase activity"/>
    <property type="evidence" value="ECO:0007669"/>
    <property type="project" value="TreeGrafter"/>
</dbReference>
<gene>
    <name evidence="6" type="ORF">ROA7745_02536</name>
</gene>
<dbReference type="GO" id="GO:0008486">
    <property type="term" value="F:diphosphoinositol-polyphosphate diphosphatase activity"/>
    <property type="evidence" value="ECO:0007669"/>
    <property type="project" value="TreeGrafter"/>
</dbReference>
<dbReference type="CDD" id="cd04666">
    <property type="entry name" value="NUDIX_DIPP2_like_Nudt4"/>
    <property type="match status" value="1"/>
</dbReference>
<dbReference type="GO" id="GO:0005737">
    <property type="term" value="C:cytoplasm"/>
    <property type="evidence" value="ECO:0007669"/>
    <property type="project" value="TreeGrafter"/>
</dbReference>
<dbReference type="OrthoDB" id="7066910at2"/>
<dbReference type="Proteomes" id="UP000193224">
    <property type="component" value="Unassembled WGS sequence"/>
</dbReference>
<evidence type="ECO:0000256" key="1">
    <source>
        <dbReference type="ARBA" id="ARBA00001946"/>
    </source>
</evidence>
<dbReference type="PANTHER" id="PTHR12629">
    <property type="entry name" value="DIPHOSPHOINOSITOL POLYPHOSPHATE PHOSPHOHYDROLASE"/>
    <property type="match status" value="1"/>
</dbReference>
<sequence>MTNAMKKAWTGLVQPLLQRPRQFQVAALCYREVEGRTEVLLITSRDTGRWILPKGWPMDGMDAPDAALKEAWEEAGVKTGDLDKDPIGAFDYEKRLDDGYESPVHAQVYKVKVVEMTDEFPEADERSLSWFTPDEAANKVKEPGLQEILRQI</sequence>
<dbReference type="SUPFAM" id="SSF55811">
    <property type="entry name" value="Nudix"/>
    <property type="match status" value="1"/>
</dbReference>
<dbReference type="Gene3D" id="3.90.79.10">
    <property type="entry name" value="Nucleoside Triphosphate Pyrophosphohydrolase"/>
    <property type="match status" value="1"/>
</dbReference>
<dbReference type="GO" id="GO:1901907">
    <property type="term" value="P:diadenosine pentaphosphate catabolic process"/>
    <property type="evidence" value="ECO:0007669"/>
    <property type="project" value="TreeGrafter"/>
</dbReference>
<evidence type="ECO:0000313" key="6">
    <source>
        <dbReference type="EMBL" id="SMC12706.1"/>
    </source>
</evidence>
<dbReference type="GO" id="GO:0071543">
    <property type="term" value="P:diphosphoinositol polyphosphate metabolic process"/>
    <property type="evidence" value="ECO:0007669"/>
    <property type="project" value="TreeGrafter"/>
</dbReference>
<keyword evidence="7" id="KW-1185">Reference proteome</keyword>
<keyword evidence="4" id="KW-0460">Magnesium</keyword>
<evidence type="ECO:0000256" key="2">
    <source>
        <dbReference type="ARBA" id="ARBA00022723"/>
    </source>
</evidence>
<dbReference type="InterPro" id="IPR015797">
    <property type="entry name" value="NUDIX_hydrolase-like_dom_sf"/>
</dbReference>
<dbReference type="GO" id="GO:1901909">
    <property type="term" value="P:diadenosine hexaphosphate catabolic process"/>
    <property type="evidence" value="ECO:0007669"/>
    <property type="project" value="TreeGrafter"/>
</dbReference>
<evidence type="ECO:0000256" key="4">
    <source>
        <dbReference type="ARBA" id="ARBA00022842"/>
    </source>
</evidence>
<dbReference type="GO" id="GO:1901911">
    <property type="term" value="P:adenosine 5'-(hexahydrogen pentaphosphate) catabolic process"/>
    <property type="evidence" value="ECO:0007669"/>
    <property type="project" value="TreeGrafter"/>
</dbReference>
<proteinExistence type="predicted"/>
<dbReference type="GO" id="GO:0034431">
    <property type="term" value="F:bis(5'-adenosyl)-hexaphosphatase activity"/>
    <property type="evidence" value="ECO:0007669"/>
    <property type="project" value="TreeGrafter"/>
</dbReference>
<dbReference type="EMBL" id="FWXB01000009">
    <property type="protein sequence ID" value="SMC12706.1"/>
    <property type="molecule type" value="Genomic_DNA"/>
</dbReference>
<name>A0A1X7BSP1_9RHOB</name>
<dbReference type="InterPro" id="IPR047198">
    <property type="entry name" value="DDP-like_NUDIX"/>
</dbReference>
<accession>A0A1X7BSP1</accession>
<evidence type="ECO:0000313" key="7">
    <source>
        <dbReference type="Proteomes" id="UP000193224"/>
    </source>
</evidence>
<dbReference type="PROSITE" id="PS51462">
    <property type="entry name" value="NUDIX"/>
    <property type="match status" value="1"/>
</dbReference>
<comment type="cofactor">
    <cofactor evidence="1">
        <name>Mg(2+)</name>
        <dbReference type="ChEBI" id="CHEBI:18420"/>
    </cofactor>
</comment>
<organism evidence="6 7">
    <name type="scientific">Roseovarius aestuarii</name>
    <dbReference type="NCBI Taxonomy" id="475083"/>
    <lineage>
        <taxon>Bacteria</taxon>
        <taxon>Pseudomonadati</taxon>
        <taxon>Pseudomonadota</taxon>
        <taxon>Alphaproteobacteria</taxon>
        <taxon>Rhodobacterales</taxon>
        <taxon>Roseobacteraceae</taxon>
        <taxon>Roseovarius</taxon>
    </lineage>
</organism>
<dbReference type="GO" id="GO:0046872">
    <property type="term" value="F:metal ion binding"/>
    <property type="evidence" value="ECO:0007669"/>
    <property type="project" value="UniProtKB-KW"/>
</dbReference>
<keyword evidence="2" id="KW-0479">Metal-binding</keyword>
<feature type="domain" description="Nudix hydrolase" evidence="5">
    <location>
        <begin position="20"/>
        <end position="152"/>
    </location>
</feature>